<dbReference type="Proteomes" id="UP000095544">
    <property type="component" value="Unassembled WGS sequence"/>
</dbReference>
<evidence type="ECO:0000259" key="3">
    <source>
        <dbReference type="PROSITE" id="PS50937"/>
    </source>
</evidence>
<evidence type="ECO:0000256" key="1">
    <source>
        <dbReference type="ARBA" id="ARBA00023125"/>
    </source>
</evidence>
<dbReference type="CDD" id="cd01107">
    <property type="entry name" value="HTH_BmrR"/>
    <property type="match status" value="1"/>
</dbReference>
<gene>
    <name evidence="4" type="primary">bmrR_2</name>
    <name evidence="4" type="ORF">ERS852491_02266</name>
</gene>
<dbReference type="RefSeq" id="WP_055153148.1">
    <property type="nucleotide sequence ID" value="NZ_CYZU01000019.1"/>
</dbReference>
<dbReference type="AlphaFoldDB" id="A0A174FAD2"/>
<dbReference type="OrthoDB" id="9773308at2"/>
<dbReference type="PANTHER" id="PTHR30204:SF97">
    <property type="entry name" value="MERR FAMILY REGULATORY PROTEIN"/>
    <property type="match status" value="1"/>
</dbReference>
<dbReference type="Gene3D" id="3.20.80.10">
    <property type="entry name" value="Regulatory factor, effector binding domain"/>
    <property type="match status" value="1"/>
</dbReference>
<reference evidence="4 5" key="1">
    <citation type="submission" date="2015-09" db="EMBL/GenBank/DDBJ databases">
        <authorList>
            <consortium name="Pathogen Informatics"/>
        </authorList>
    </citation>
    <scope>NUCLEOTIDE SEQUENCE [LARGE SCALE GENOMIC DNA]</scope>
    <source>
        <strain evidence="4 5">2789STDY5834876</strain>
    </source>
</reference>
<sequence length="289" mass="33363">MKKEHICDIKEPFKLYRIGMFASMNHVTVKTLRYYDEQGLLKPVSVDTATGYRYYTAGQLPVIHQILVLRNMGFSLEEIKGIQRGESEEELLRAKKRQLLAEIAEKTAKLAQVECYLSSENINTNYHVLIKKIPEVTVAYMKKRLPDYGAMFDVMPAMGKEMERLGCVCAEPEYCFTIYHDGEHREEDIDAEICEAVTEEKPDSELVQFKVIPEVQTAACVLHKGSYERFPEAYAAVIRFIEENGYEICGSPRESYIDGVWNKETESEWLSEVQFPVRKIVKEDSIFQQ</sequence>
<dbReference type="Gene3D" id="1.10.1660.10">
    <property type="match status" value="1"/>
</dbReference>
<protein>
    <submittedName>
        <fullName evidence="4">Multidrug-efflux transporter 1 regulator</fullName>
    </submittedName>
</protein>
<dbReference type="InterPro" id="IPR010499">
    <property type="entry name" value="AraC_E-bd"/>
</dbReference>
<name>A0A174FAD2_9FIRM</name>
<dbReference type="SMART" id="SM00422">
    <property type="entry name" value="HTH_MERR"/>
    <property type="match status" value="1"/>
</dbReference>
<evidence type="ECO:0000313" key="5">
    <source>
        <dbReference type="Proteomes" id="UP000095544"/>
    </source>
</evidence>
<keyword evidence="1" id="KW-0238">DNA-binding</keyword>
<dbReference type="PANTHER" id="PTHR30204">
    <property type="entry name" value="REDOX-CYCLING DRUG-SENSING TRANSCRIPTIONAL ACTIVATOR SOXR"/>
    <property type="match status" value="1"/>
</dbReference>
<organism evidence="4 5">
    <name type="scientific">Faecalicatena contorta</name>
    <dbReference type="NCBI Taxonomy" id="39482"/>
    <lineage>
        <taxon>Bacteria</taxon>
        <taxon>Bacillati</taxon>
        <taxon>Bacillota</taxon>
        <taxon>Clostridia</taxon>
        <taxon>Lachnospirales</taxon>
        <taxon>Lachnospiraceae</taxon>
        <taxon>Faecalicatena</taxon>
    </lineage>
</organism>
<feature type="domain" description="HTH merR-type" evidence="3">
    <location>
        <begin position="15"/>
        <end position="85"/>
    </location>
</feature>
<dbReference type="GO" id="GO:0003700">
    <property type="term" value="F:DNA-binding transcription factor activity"/>
    <property type="evidence" value="ECO:0007669"/>
    <property type="project" value="InterPro"/>
</dbReference>
<feature type="coiled-coil region" evidence="2">
    <location>
        <begin position="82"/>
        <end position="109"/>
    </location>
</feature>
<dbReference type="Pfam" id="PF06445">
    <property type="entry name" value="GyrI-like"/>
    <property type="match status" value="1"/>
</dbReference>
<accession>A0A174FAD2</accession>
<dbReference type="EMBL" id="CYZU01000019">
    <property type="protein sequence ID" value="CUO45776.1"/>
    <property type="molecule type" value="Genomic_DNA"/>
</dbReference>
<evidence type="ECO:0000256" key="2">
    <source>
        <dbReference type="SAM" id="Coils"/>
    </source>
</evidence>
<dbReference type="InterPro" id="IPR000551">
    <property type="entry name" value="MerR-type_HTH_dom"/>
</dbReference>
<dbReference type="STRING" id="39482.ERS852491_02266"/>
<dbReference type="SUPFAM" id="SSF46955">
    <property type="entry name" value="Putative DNA-binding domain"/>
    <property type="match status" value="1"/>
</dbReference>
<keyword evidence="2" id="KW-0175">Coiled coil</keyword>
<proteinExistence type="predicted"/>
<dbReference type="InterPro" id="IPR029442">
    <property type="entry name" value="GyrI-like"/>
</dbReference>
<dbReference type="SMART" id="SM00871">
    <property type="entry name" value="AraC_E_bind"/>
    <property type="match status" value="1"/>
</dbReference>
<dbReference type="InterPro" id="IPR011256">
    <property type="entry name" value="Reg_factor_effector_dom_sf"/>
</dbReference>
<dbReference type="PROSITE" id="PS50937">
    <property type="entry name" value="HTH_MERR_2"/>
    <property type="match status" value="1"/>
</dbReference>
<dbReference type="Pfam" id="PF13411">
    <property type="entry name" value="MerR_1"/>
    <property type="match status" value="1"/>
</dbReference>
<evidence type="ECO:0000313" key="4">
    <source>
        <dbReference type="EMBL" id="CUO45776.1"/>
    </source>
</evidence>
<dbReference type="SUPFAM" id="SSF55136">
    <property type="entry name" value="Probable bacterial effector-binding domain"/>
    <property type="match status" value="1"/>
</dbReference>
<dbReference type="GO" id="GO:0003677">
    <property type="term" value="F:DNA binding"/>
    <property type="evidence" value="ECO:0007669"/>
    <property type="project" value="UniProtKB-KW"/>
</dbReference>
<dbReference type="InterPro" id="IPR009061">
    <property type="entry name" value="DNA-bd_dom_put_sf"/>
</dbReference>
<dbReference type="InterPro" id="IPR047057">
    <property type="entry name" value="MerR_fam"/>
</dbReference>